<evidence type="ECO:0000313" key="1">
    <source>
        <dbReference type="EMBL" id="KAH7966547.1"/>
    </source>
</evidence>
<sequence>MDDPLAAFVSTLRDWRWIAIALVFAFTCLVSHFYDRVSKYPRGPFPVPVFGNLLALRKAENLHSQAIEWSKTYGDIFTLWVSHNPMVILNSYDVIREAFVKQKHVFAGRTPLRMRDIQNQGNHDIMFEDYTPYWKALRKVASLAVRKHGRALERLCTDIVDAYVDTLTLEPQIVDSKKLFFSMLYKLTGASIYGASLSGEERDILRLEEIDHEYYAVSPNGLPSDMAPVLGLLYRQRERKIEALYTEYREIVHRLFAKAEESYYAGSKDNIVHGLIAAREEAIRERESDAEYLTKENMVQVVMNLFGGATDTSASALQWLFLRLAKHPEIQKRIQMEIEDSIGTNSPVYEDREKLPFTTACMLETFRCHPFTPIGMPHKTNTDTTVGMVAIPKDTGVLFNVYRVNHDPRLWDEPEKFRPDRFLDPATRRLRQDAGPLLSFGLGARSCPGEKLAHVDIFYILVRFMQRVSCSAVNNSSRVDMKSIGSSLFFLPAQRDIILSRRN</sequence>
<dbReference type="Proteomes" id="UP000821865">
    <property type="component" value="Chromosome 2"/>
</dbReference>
<comment type="caution">
    <text evidence="1">The sequence shown here is derived from an EMBL/GenBank/DDBJ whole genome shotgun (WGS) entry which is preliminary data.</text>
</comment>
<reference evidence="1" key="1">
    <citation type="submission" date="2020-05" db="EMBL/GenBank/DDBJ databases">
        <title>Large-scale comparative analyses of tick genomes elucidate their genetic diversity and vector capacities.</title>
        <authorList>
            <person name="Jia N."/>
            <person name="Wang J."/>
            <person name="Shi W."/>
            <person name="Du L."/>
            <person name="Sun Y."/>
            <person name="Zhan W."/>
            <person name="Jiang J."/>
            <person name="Wang Q."/>
            <person name="Zhang B."/>
            <person name="Ji P."/>
            <person name="Sakyi L.B."/>
            <person name="Cui X."/>
            <person name="Yuan T."/>
            <person name="Jiang B."/>
            <person name="Yang W."/>
            <person name="Lam T.T.-Y."/>
            <person name="Chang Q."/>
            <person name="Ding S."/>
            <person name="Wang X."/>
            <person name="Zhu J."/>
            <person name="Ruan X."/>
            <person name="Zhao L."/>
            <person name="Wei J."/>
            <person name="Que T."/>
            <person name="Du C."/>
            <person name="Cheng J."/>
            <person name="Dai P."/>
            <person name="Han X."/>
            <person name="Huang E."/>
            <person name="Gao Y."/>
            <person name="Liu J."/>
            <person name="Shao H."/>
            <person name="Ye R."/>
            <person name="Li L."/>
            <person name="Wei W."/>
            <person name="Wang X."/>
            <person name="Wang C."/>
            <person name="Yang T."/>
            <person name="Huo Q."/>
            <person name="Li W."/>
            <person name="Guo W."/>
            <person name="Chen H."/>
            <person name="Zhou L."/>
            <person name="Ni X."/>
            <person name="Tian J."/>
            <person name="Zhou Y."/>
            <person name="Sheng Y."/>
            <person name="Liu T."/>
            <person name="Pan Y."/>
            <person name="Xia L."/>
            <person name="Li J."/>
            <person name="Zhao F."/>
            <person name="Cao W."/>
        </authorList>
    </citation>
    <scope>NUCLEOTIDE SEQUENCE</scope>
    <source>
        <strain evidence="1">Dsil-2018</strain>
    </source>
</reference>
<gene>
    <name evidence="1" type="ORF">HPB49_017435</name>
</gene>
<evidence type="ECO:0000313" key="2">
    <source>
        <dbReference type="Proteomes" id="UP000821865"/>
    </source>
</evidence>
<proteinExistence type="predicted"/>
<protein>
    <submittedName>
        <fullName evidence="1">Uncharacterized protein</fullName>
    </submittedName>
</protein>
<organism evidence="1 2">
    <name type="scientific">Dermacentor silvarum</name>
    <name type="common">Tick</name>
    <dbReference type="NCBI Taxonomy" id="543639"/>
    <lineage>
        <taxon>Eukaryota</taxon>
        <taxon>Metazoa</taxon>
        <taxon>Ecdysozoa</taxon>
        <taxon>Arthropoda</taxon>
        <taxon>Chelicerata</taxon>
        <taxon>Arachnida</taxon>
        <taxon>Acari</taxon>
        <taxon>Parasitiformes</taxon>
        <taxon>Ixodida</taxon>
        <taxon>Ixodoidea</taxon>
        <taxon>Ixodidae</taxon>
        <taxon>Rhipicephalinae</taxon>
        <taxon>Dermacentor</taxon>
    </lineage>
</organism>
<name>A0ACB8DF03_DERSI</name>
<accession>A0ACB8DF03</accession>
<dbReference type="EMBL" id="CM023471">
    <property type="protein sequence ID" value="KAH7966547.1"/>
    <property type="molecule type" value="Genomic_DNA"/>
</dbReference>
<keyword evidence="2" id="KW-1185">Reference proteome</keyword>